<name>A0A9D1F8K2_9FIRM</name>
<evidence type="ECO:0000256" key="3">
    <source>
        <dbReference type="ARBA" id="ARBA00022692"/>
    </source>
</evidence>
<evidence type="ECO:0000256" key="2">
    <source>
        <dbReference type="ARBA" id="ARBA00007524"/>
    </source>
</evidence>
<dbReference type="Proteomes" id="UP000886741">
    <property type="component" value="Unassembled WGS sequence"/>
</dbReference>
<keyword evidence="3 6" id="KW-0812">Transmembrane</keyword>
<dbReference type="CDD" id="cd15904">
    <property type="entry name" value="TSPO_MBR"/>
    <property type="match status" value="1"/>
</dbReference>
<feature type="transmembrane region" description="Helical" evidence="6">
    <location>
        <begin position="78"/>
        <end position="95"/>
    </location>
</feature>
<keyword evidence="4 6" id="KW-1133">Transmembrane helix</keyword>
<comment type="caution">
    <text evidence="7">The sequence shown here is derived from an EMBL/GenBank/DDBJ whole genome shotgun (WGS) entry which is preliminary data.</text>
</comment>
<comment type="similarity">
    <text evidence="2">Belongs to the TspO/BZRP family.</text>
</comment>
<feature type="transmembrane region" description="Helical" evidence="6">
    <location>
        <begin position="101"/>
        <end position="121"/>
    </location>
</feature>
<feature type="transmembrane region" description="Helical" evidence="6">
    <location>
        <begin position="133"/>
        <end position="152"/>
    </location>
</feature>
<keyword evidence="5 6" id="KW-0472">Membrane</keyword>
<dbReference type="Pfam" id="PF03073">
    <property type="entry name" value="TspO_MBR"/>
    <property type="match status" value="1"/>
</dbReference>
<reference evidence="7" key="1">
    <citation type="submission" date="2020-10" db="EMBL/GenBank/DDBJ databases">
        <authorList>
            <person name="Gilroy R."/>
        </authorList>
    </citation>
    <scope>NUCLEOTIDE SEQUENCE</scope>
    <source>
        <strain evidence="7">ChiBcec16-1751</strain>
    </source>
</reference>
<comment type="subcellular location">
    <subcellularLocation>
        <location evidence="1">Membrane</location>
        <topology evidence="1">Multi-pass membrane protein</topology>
    </subcellularLocation>
</comment>
<dbReference type="InterPro" id="IPR038330">
    <property type="entry name" value="TspO/MBR-related_sf"/>
</dbReference>
<evidence type="ECO:0000256" key="4">
    <source>
        <dbReference type="ARBA" id="ARBA00022989"/>
    </source>
</evidence>
<dbReference type="PIRSF" id="PIRSF005859">
    <property type="entry name" value="PBR"/>
    <property type="match status" value="1"/>
</dbReference>
<dbReference type="FunFam" id="1.20.1260.100:FF:000001">
    <property type="entry name" value="translocator protein 2"/>
    <property type="match status" value="1"/>
</dbReference>
<proteinExistence type="inferred from homology"/>
<dbReference type="InterPro" id="IPR004307">
    <property type="entry name" value="TspO_MBR"/>
</dbReference>
<organism evidence="7 8">
    <name type="scientific">Candidatus Avoscillospira avistercoris</name>
    <dbReference type="NCBI Taxonomy" id="2840707"/>
    <lineage>
        <taxon>Bacteria</taxon>
        <taxon>Bacillati</taxon>
        <taxon>Bacillota</taxon>
        <taxon>Clostridia</taxon>
        <taxon>Eubacteriales</taxon>
        <taxon>Oscillospiraceae</taxon>
        <taxon>Oscillospiraceae incertae sedis</taxon>
        <taxon>Candidatus Avoscillospira</taxon>
    </lineage>
</organism>
<protein>
    <submittedName>
        <fullName evidence="7">Tryptophan-rich sensory protein</fullName>
    </submittedName>
</protein>
<feature type="transmembrane region" description="Helical" evidence="6">
    <location>
        <begin position="46"/>
        <end position="66"/>
    </location>
</feature>
<evidence type="ECO:0000256" key="5">
    <source>
        <dbReference type="ARBA" id="ARBA00023136"/>
    </source>
</evidence>
<accession>A0A9D1F8K2</accession>
<dbReference type="AlphaFoldDB" id="A0A9D1F8K2"/>
<dbReference type="PANTHER" id="PTHR10057:SF0">
    <property type="entry name" value="TRANSLOCATOR PROTEIN"/>
    <property type="match status" value="1"/>
</dbReference>
<evidence type="ECO:0000313" key="7">
    <source>
        <dbReference type="EMBL" id="HIS64355.1"/>
    </source>
</evidence>
<dbReference type="PANTHER" id="PTHR10057">
    <property type="entry name" value="PERIPHERAL-TYPE BENZODIAZEPINE RECEPTOR"/>
    <property type="match status" value="1"/>
</dbReference>
<evidence type="ECO:0000256" key="1">
    <source>
        <dbReference type="ARBA" id="ARBA00004141"/>
    </source>
</evidence>
<dbReference type="EMBL" id="DVJJ01000051">
    <property type="protein sequence ID" value="HIS64355.1"/>
    <property type="molecule type" value="Genomic_DNA"/>
</dbReference>
<evidence type="ECO:0000256" key="6">
    <source>
        <dbReference type="SAM" id="Phobius"/>
    </source>
</evidence>
<evidence type="ECO:0000313" key="8">
    <source>
        <dbReference type="Proteomes" id="UP000886741"/>
    </source>
</evidence>
<sequence length="154" mass="17325">MKKWTYLWLPLLALAVGFLASSLTRQGMETIYPTWVKPALTPPEIVFPIVWTILYILMGLGLAMVLRQGGASAKPATIVWGVQLALNFVWTLVFFGAGKPLAAFFVLLLLWLAILVMIRSFRQFSTLAAVLQVPYLLWVTFAGYLNLAIFYLNR</sequence>
<dbReference type="GO" id="GO:0033013">
    <property type="term" value="P:tetrapyrrole metabolic process"/>
    <property type="evidence" value="ECO:0007669"/>
    <property type="project" value="UniProtKB-ARBA"/>
</dbReference>
<reference evidence="7" key="2">
    <citation type="journal article" date="2021" name="PeerJ">
        <title>Extensive microbial diversity within the chicken gut microbiome revealed by metagenomics and culture.</title>
        <authorList>
            <person name="Gilroy R."/>
            <person name="Ravi A."/>
            <person name="Getino M."/>
            <person name="Pursley I."/>
            <person name="Horton D.L."/>
            <person name="Alikhan N.F."/>
            <person name="Baker D."/>
            <person name="Gharbi K."/>
            <person name="Hall N."/>
            <person name="Watson M."/>
            <person name="Adriaenssens E.M."/>
            <person name="Foster-Nyarko E."/>
            <person name="Jarju S."/>
            <person name="Secka A."/>
            <person name="Antonio M."/>
            <person name="Oren A."/>
            <person name="Chaudhuri R.R."/>
            <person name="La Ragione R."/>
            <person name="Hildebrand F."/>
            <person name="Pallen M.J."/>
        </authorList>
    </citation>
    <scope>NUCLEOTIDE SEQUENCE</scope>
    <source>
        <strain evidence="7">ChiBcec16-1751</strain>
    </source>
</reference>
<dbReference type="GO" id="GO:0016020">
    <property type="term" value="C:membrane"/>
    <property type="evidence" value="ECO:0007669"/>
    <property type="project" value="UniProtKB-SubCell"/>
</dbReference>
<gene>
    <name evidence="7" type="ORF">IAA83_03155</name>
</gene>
<dbReference type="Gene3D" id="1.20.1260.100">
    <property type="entry name" value="TspO/MBR protein"/>
    <property type="match status" value="1"/>
</dbReference>